<dbReference type="AlphaFoldDB" id="A0A151AXS1"/>
<dbReference type="Gene3D" id="3.40.50.150">
    <property type="entry name" value="Vaccinia Virus protein VP39"/>
    <property type="match status" value="2"/>
</dbReference>
<dbReference type="SUPFAM" id="SSF53335">
    <property type="entry name" value="S-adenosyl-L-methionine-dependent methyltransferases"/>
    <property type="match status" value="2"/>
</dbReference>
<evidence type="ECO:0000256" key="1">
    <source>
        <dbReference type="SAM" id="MobiDB-lite"/>
    </source>
</evidence>
<dbReference type="GO" id="GO:0003676">
    <property type="term" value="F:nucleic acid binding"/>
    <property type="evidence" value="ECO:0007669"/>
    <property type="project" value="InterPro"/>
</dbReference>
<comment type="caution">
    <text evidence="2">The sequence shown here is derived from an EMBL/GenBank/DDBJ whole genome shotgun (WGS) entry which is preliminary data.</text>
</comment>
<sequence>MRRANEPPNLGKAVRLPVPDFNDPQRSPVCLEVDFPITPINALSKLEGNAGKPIYQMSKWWARRRSSVFRSLLIAAATQAPQDPAQAAKLVWEHYYTNHQKAGSFKKLRVLDIFMGGGTTLVEGERLGFQVVGLDLNPVAWFVSKNELACSDPEQVKAFFDHIEAEVKPLVQPFYVTTCPRGHRGRWIDTVTGKSADVDPLNLSSEDRKRYRWEGPEVIYTFWGKHGTCQSRDCGHRTPIFKNPVIAEKKLTTAYIETTCPSCGHTFNVELGETRLAPGAERVVLDTEPSFTETTQAFARLLNDYSKGNAEERFGRVGELLALVDHEPGLQCPKCGAFAGNKVKEVLSSHARARRVRDLKKQDFGIQSRSVYMFLLIHPDWFQGSGAWDHGTEMGGYAGADPESSIAWFEKRLEGLRLIEVRGRIKLAEEEILAQEEGEEENPEDTGDETEEETADRKKYGLPREITLADGTRIQTRVGTVPSKATFRCYHCGRQQSIFDSTAEFGKTQPVAVYALQCYCPQCEAEGYNYGGRYFKAPDAEDLRRLAWAEWEWTARRDADLAAYWPRQEIAYGERTHKRDALDRWGYTHWWKMFNPRQLLVHAQLLRAITEAPEERWPLDVREQALGAFQQYLRNQNMFAFWNPQRDTPEPMFSNPNYHPKQQVIENCVFNILGRGNWISSAQKVVEAVQWSSDPWELFVVGAAAGDGGKKSGKVKPGDPLKGITAAYCGSATDLSMIGHEPFDLVITDPPFGDNVFYADLADFFYVWLRIPLLRWYTDLPERAYFEPERTPHALEAVDNPVEHPDDREKWEREPTITRRVLARVRELTGNPDLKEKERNPLYRPEPSSEFYQQTLMACWAEANRLLKPGGLMAFTFHHNEDETWVNVLEALFGAGFILVATYPIRSDETKGERAQFGSQKIEYDIIHVCRKRLEPPQPVSWARMRRWVKEETARLKELLEHSHGKGLSEADLRVVLRGKALEFYSRHYSQVYTGEGEVLTVQEALLGINQLLDDLLHGEGDNGRRRPSDVAEPATRLFLYIFQGRTSLARDDLHKMLRGTGVSQDDLEARGWIRSAGTTVYGVPIAERFRYFTAPGRNRKVIKTDLDQAHFLIGAAQPGSGVNVMDELDRHTFQLKRAVDAILEWYAETDPDANIREAARLALDLVRHWRARPTRNEGVSQMTLFDRLEAEEAP</sequence>
<dbReference type="GO" id="GO:0008168">
    <property type="term" value="F:methyltransferase activity"/>
    <property type="evidence" value="ECO:0007669"/>
    <property type="project" value="UniProtKB-KW"/>
</dbReference>
<dbReference type="RefSeq" id="WP_062282459.1">
    <property type="nucleotide sequence ID" value="NZ_LTBC01000003.1"/>
</dbReference>
<name>A0A151AXS1_9FIRM</name>
<reference evidence="2 3" key="1">
    <citation type="submission" date="2016-02" db="EMBL/GenBank/DDBJ databases">
        <title>Genome sequence of Moorella mulderi DSM 14980.</title>
        <authorList>
            <person name="Poehlein A."/>
            <person name="Daniel R."/>
        </authorList>
    </citation>
    <scope>NUCLEOTIDE SEQUENCE [LARGE SCALE GENOMIC DNA]</scope>
    <source>
        <strain evidence="2 3">DSM 14980</strain>
    </source>
</reference>
<dbReference type="GO" id="GO:0032259">
    <property type="term" value="P:methylation"/>
    <property type="evidence" value="ECO:0007669"/>
    <property type="project" value="UniProtKB-KW"/>
</dbReference>
<dbReference type="InterPro" id="IPR002052">
    <property type="entry name" value="DNA_methylase_N6_adenine_CS"/>
</dbReference>
<dbReference type="PATRIC" id="fig|1122241.3.peg.1112"/>
<proteinExistence type="predicted"/>
<dbReference type="OrthoDB" id="9800801at2"/>
<keyword evidence="2" id="KW-0808">Transferase</keyword>
<protein>
    <submittedName>
        <fullName evidence="2">DNA methylase</fullName>
    </submittedName>
</protein>
<gene>
    <name evidence="2" type="ORF">MOMUL_10550</name>
</gene>
<dbReference type="Proteomes" id="UP000075670">
    <property type="component" value="Unassembled WGS sequence"/>
</dbReference>
<keyword evidence="3" id="KW-1185">Reference proteome</keyword>
<accession>A0A151AXS1</accession>
<keyword evidence="2" id="KW-0489">Methyltransferase</keyword>
<evidence type="ECO:0000313" key="2">
    <source>
        <dbReference type="EMBL" id="KYH32454.1"/>
    </source>
</evidence>
<feature type="compositionally biased region" description="Acidic residues" evidence="1">
    <location>
        <begin position="432"/>
        <end position="454"/>
    </location>
</feature>
<dbReference type="InterPro" id="IPR029063">
    <property type="entry name" value="SAM-dependent_MTases_sf"/>
</dbReference>
<feature type="region of interest" description="Disordered" evidence="1">
    <location>
        <begin position="432"/>
        <end position="460"/>
    </location>
</feature>
<dbReference type="PROSITE" id="PS00092">
    <property type="entry name" value="N6_MTASE"/>
    <property type="match status" value="1"/>
</dbReference>
<organism evidence="2 3">
    <name type="scientific">Moorella mulderi DSM 14980</name>
    <dbReference type="NCBI Taxonomy" id="1122241"/>
    <lineage>
        <taxon>Bacteria</taxon>
        <taxon>Bacillati</taxon>
        <taxon>Bacillota</taxon>
        <taxon>Clostridia</taxon>
        <taxon>Neomoorellales</taxon>
        <taxon>Neomoorellaceae</taxon>
        <taxon>Neomoorella</taxon>
    </lineage>
</organism>
<evidence type="ECO:0000313" key="3">
    <source>
        <dbReference type="Proteomes" id="UP000075670"/>
    </source>
</evidence>
<dbReference type="EMBL" id="LTBC01000003">
    <property type="protein sequence ID" value="KYH32454.1"/>
    <property type="molecule type" value="Genomic_DNA"/>
</dbReference>